<feature type="non-terminal residue" evidence="2">
    <location>
        <position position="220"/>
    </location>
</feature>
<keyword evidence="1" id="KW-1133">Transmembrane helix</keyword>
<keyword evidence="1" id="KW-0812">Transmembrane</keyword>
<dbReference type="InterPro" id="IPR018746">
    <property type="entry name" value="DUF2298"/>
</dbReference>
<protein>
    <submittedName>
        <fullName evidence="2">Uncharacterized protein</fullName>
    </submittedName>
</protein>
<feature type="transmembrane region" description="Helical" evidence="1">
    <location>
        <begin position="108"/>
        <end position="131"/>
    </location>
</feature>
<dbReference type="PANTHER" id="PTHR10790:SF51">
    <property type="entry name" value="TETRATRICOPEPTIDE REPEAT PROTEIN"/>
    <property type="match status" value="1"/>
</dbReference>
<dbReference type="Pfam" id="PF10060">
    <property type="entry name" value="DUF2298"/>
    <property type="match status" value="1"/>
</dbReference>
<reference evidence="2" key="1">
    <citation type="journal article" date="2014" name="Front. Microbiol.">
        <title>High frequency of phylogenetically diverse reductive dehalogenase-homologous genes in deep subseafloor sedimentary metagenomes.</title>
        <authorList>
            <person name="Kawai M."/>
            <person name="Futagami T."/>
            <person name="Toyoda A."/>
            <person name="Takaki Y."/>
            <person name="Nishi S."/>
            <person name="Hori S."/>
            <person name="Arai W."/>
            <person name="Tsubouchi T."/>
            <person name="Morono Y."/>
            <person name="Uchiyama I."/>
            <person name="Ito T."/>
            <person name="Fujiyama A."/>
            <person name="Inagaki F."/>
            <person name="Takami H."/>
        </authorList>
    </citation>
    <scope>NUCLEOTIDE SEQUENCE</scope>
    <source>
        <strain evidence="2">Expedition CK06-06</strain>
    </source>
</reference>
<feature type="transmembrane region" description="Helical" evidence="1">
    <location>
        <begin position="29"/>
        <end position="47"/>
    </location>
</feature>
<organism evidence="2">
    <name type="scientific">marine sediment metagenome</name>
    <dbReference type="NCBI Taxonomy" id="412755"/>
    <lineage>
        <taxon>unclassified sequences</taxon>
        <taxon>metagenomes</taxon>
        <taxon>ecological metagenomes</taxon>
    </lineage>
</organism>
<name>X1ACF4_9ZZZZ</name>
<evidence type="ECO:0000313" key="2">
    <source>
        <dbReference type="EMBL" id="GAG79574.1"/>
    </source>
</evidence>
<dbReference type="PANTHER" id="PTHR10790">
    <property type="entry name" value="TPR-DOMAIN CONTAINING PROTEIN"/>
    <property type="match status" value="1"/>
</dbReference>
<dbReference type="AlphaFoldDB" id="X1ACF4"/>
<sequence>MDFAYFNAVLKSTSFPPYDPWFAGGYLHYYYYGFMLTGVLVKWLGITPSIAYNLILPTVFCLIAMGAFSLAWNLYSSPKSTKHLQHKRDDIALVDEQKKSNRITPHPLWAGIASALGMVVLGNLGTVRMILVGYQKLIAPGGILEGVNLFTRTMWTMQGFVQSIKGASLPYGIGDWYWLPSRVIPAQGDVEPITEFPYFTVLYGDPHAHLFALPIALLVL</sequence>
<evidence type="ECO:0000256" key="1">
    <source>
        <dbReference type="SAM" id="Phobius"/>
    </source>
</evidence>
<accession>X1ACF4</accession>
<dbReference type="EMBL" id="BART01009679">
    <property type="protein sequence ID" value="GAG79574.1"/>
    <property type="molecule type" value="Genomic_DNA"/>
</dbReference>
<comment type="caution">
    <text evidence="2">The sequence shown here is derived from an EMBL/GenBank/DDBJ whole genome shotgun (WGS) entry which is preliminary data.</text>
</comment>
<keyword evidence="1" id="KW-0472">Membrane</keyword>
<proteinExistence type="predicted"/>
<feature type="transmembrane region" description="Helical" evidence="1">
    <location>
        <begin position="54"/>
        <end position="75"/>
    </location>
</feature>
<gene>
    <name evidence="2" type="ORF">S01H4_21381</name>
</gene>